<comment type="caution">
    <text evidence="3">The sequence shown here is derived from an EMBL/GenBank/DDBJ whole genome shotgun (WGS) entry which is preliminary data.</text>
</comment>
<dbReference type="EMBL" id="WBJX01000001">
    <property type="protein sequence ID" value="KAB1639303.1"/>
    <property type="molecule type" value="Genomic_DNA"/>
</dbReference>
<feature type="region of interest" description="Disordered" evidence="1">
    <location>
        <begin position="1"/>
        <end position="198"/>
    </location>
</feature>
<feature type="transmembrane region" description="Helical" evidence="2">
    <location>
        <begin position="416"/>
        <end position="436"/>
    </location>
</feature>
<reference evidence="3 4" key="1">
    <citation type="submission" date="2019-09" db="EMBL/GenBank/DDBJ databases">
        <title>Phylogeny of genus Pseudoclavibacter and closely related genus.</title>
        <authorList>
            <person name="Li Y."/>
        </authorList>
    </citation>
    <scope>NUCLEOTIDE SEQUENCE [LARGE SCALE GENOMIC DNA]</scope>
    <source>
        <strain evidence="3 4">THG-MD12</strain>
    </source>
</reference>
<feature type="transmembrane region" description="Helical" evidence="2">
    <location>
        <begin position="537"/>
        <end position="560"/>
    </location>
</feature>
<dbReference type="AlphaFoldDB" id="A0A7J5B5A7"/>
<dbReference type="Proteomes" id="UP000490386">
    <property type="component" value="Unassembled WGS sequence"/>
</dbReference>
<keyword evidence="4" id="KW-1185">Reference proteome</keyword>
<evidence type="ECO:0000256" key="2">
    <source>
        <dbReference type="SAM" id="Phobius"/>
    </source>
</evidence>
<gene>
    <name evidence="3" type="ORF">F8O03_02910</name>
</gene>
<feature type="transmembrane region" description="Helical" evidence="2">
    <location>
        <begin position="456"/>
        <end position="478"/>
    </location>
</feature>
<feature type="region of interest" description="Disordered" evidence="1">
    <location>
        <begin position="325"/>
        <end position="406"/>
    </location>
</feature>
<keyword evidence="2" id="KW-0812">Transmembrane</keyword>
<dbReference type="RefSeq" id="WP_151422300.1">
    <property type="nucleotide sequence ID" value="NZ_WBJX01000001.1"/>
</dbReference>
<feature type="transmembrane region" description="Helical" evidence="2">
    <location>
        <begin position="485"/>
        <end position="505"/>
    </location>
</feature>
<proteinExistence type="predicted"/>
<accession>A0A7J5B5A7</accession>
<feature type="compositionally biased region" description="Basic and acidic residues" evidence="1">
    <location>
        <begin position="1"/>
        <end position="19"/>
    </location>
</feature>
<feature type="compositionally biased region" description="Basic and acidic residues" evidence="1">
    <location>
        <begin position="26"/>
        <end position="38"/>
    </location>
</feature>
<keyword evidence="2" id="KW-1133">Transmembrane helix</keyword>
<name>A0A7J5B5A7_9MICO</name>
<sequence>MSDDTRAPRQPSDDGHEPEVGGGAGENRELPDPQDRLEAALARSRGIGEDGEVPPGEVLAGDDLAFDGRAEAPTDPALAPQEDVRVAFADPLATDGTDPNATVGLDRDELAAVLADGPRPDAPAAAAGDLERSTDLEQSTEADSQPEPMSDTGPAAPEADAHGQAGPEAASASADVPVVERESAEEDDVADFPVTEPVPAQDLAADALGAASVSAITVDATGSATAPDEERESPRRTLEIDRTAARVAATSAVQASTQAPADPDPSDDHQDLDGTTPVAGEVTRADVVVTETVTEQLAEDGETVEAVTVTERVDVLDDADAAAVTHASTDDAADADADADAVPGTDAAEHPEAAGTLTTTHAGDEPGETDSVRPDADAPSTQAGDDSTFAPLRLSAPTDSDDLAPVKPKKRGNRMFAVFVALVASVVFAALYLLAFALLRTAFNTGLDPIGEASEFAITAAFTVPVTVFAAFGVLWALIVNRAGWWAYVLGGFLAAVLVAAGYYFGAALQQHLADGLPITSIQLGEVLAKFRASEHLLSALVAAIAAREAFTWVGGIAAARGRRVSRANRRAKLAYEKRMAERSAETADANGVAK</sequence>
<feature type="compositionally biased region" description="Basic and acidic residues" evidence="1">
    <location>
        <begin position="232"/>
        <end position="244"/>
    </location>
</feature>
<keyword evidence="2" id="KW-0472">Membrane</keyword>
<evidence type="ECO:0000313" key="4">
    <source>
        <dbReference type="Proteomes" id="UP000490386"/>
    </source>
</evidence>
<organism evidence="3 4">
    <name type="scientific">Pseudoclavibacter terrae</name>
    <dbReference type="NCBI Taxonomy" id="1530195"/>
    <lineage>
        <taxon>Bacteria</taxon>
        <taxon>Bacillati</taxon>
        <taxon>Actinomycetota</taxon>
        <taxon>Actinomycetes</taxon>
        <taxon>Micrococcales</taxon>
        <taxon>Microbacteriaceae</taxon>
        <taxon>Pseudoclavibacter</taxon>
    </lineage>
</organism>
<protein>
    <submittedName>
        <fullName evidence="3">Uncharacterized protein</fullName>
    </submittedName>
</protein>
<dbReference type="OrthoDB" id="5109074at2"/>
<feature type="compositionally biased region" description="Low complexity" evidence="1">
    <location>
        <begin position="245"/>
        <end position="261"/>
    </location>
</feature>
<evidence type="ECO:0000313" key="3">
    <source>
        <dbReference type="EMBL" id="KAB1639303.1"/>
    </source>
</evidence>
<feature type="region of interest" description="Disordered" evidence="1">
    <location>
        <begin position="219"/>
        <end position="283"/>
    </location>
</feature>
<evidence type="ECO:0000256" key="1">
    <source>
        <dbReference type="SAM" id="MobiDB-lite"/>
    </source>
</evidence>